<comment type="caution">
    <text evidence="2">The sequence shown here is derived from an EMBL/GenBank/DDBJ whole genome shotgun (WGS) entry which is preliminary data.</text>
</comment>
<organism evidence="2 3">
    <name type="scientific">Actinoplanes subglobosus</name>
    <dbReference type="NCBI Taxonomy" id="1547892"/>
    <lineage>
        <taxon>Bacteria</taxon>
        <taxon>Bacillati</taxon>
        <taxon>Actinomycetota</taxon>
        <taxon>Actinomycetes</taxon>
        <taxon>Micromonosporales</taxon>
        <taxon>Micromonosporaceae</taxon>
        <taxon>Actinoplanes</taxon>
    </lineage>
</organism>
<accession>A0ABV8IZY3</accession>
<keyword evidence="1" id="KW-1133">Transmembrane helix</keyword>
<evidence type="ECO:0000313" key="2">
    <source>
        <dbReference type="EMBL" id="MFC4069858.1"/>
    </source>
</evidence>
<protein>
    <recommendedName>
        <fullName evidence="4">DUF304 domain-containing protein</fullName>
    </recommendedName>
</protein>
<gene>
    <name evidence="2" type="ORF">ACFO0C_33455</name>
</gene>
<reference evidence="3" key="1">
    <citation type="journal article" date="2019" name="Int. J. Syst. Evol. Microbiol.">
        <title>The Global Catalogue of Microorganisms (GCM) 10K type strain sequencing project: providing services to taxonomists for standard genome sequencing and annotation.</title>
        <authorList>
            <consortium name="The Broad Institute Genomics Platform"/>
            <consortium name="The Broad Institute Genome Sequencing Center for Infectious Disease"/>
            <person name="Wu L."/>
            <person name="Ma J."/>
        </authorList>
    </citation>
    <scope>NUCLEOTIDE SEQUENCE [LARGE SCALE GENOMIC DNA]</scope>
    <source>
        <strain evidence="3">TBRC 5832</strain>
    </source>
</reference>
<evidence type="ECO:0000256" key="1">
    <source>
        <dbReference type="SAM" id="Phobius"/>
    </source>
</evidence>
<keyword evidence="3" id="KW-1185">Reference proteome</keyword>
<keyword evidence="1" id="KW-0472">Membrane</keyword>
<name>A0ABV8IZY3_9ACTN</name>
<dbReference type="Proteomes" id="UP001595867">
    <property type="component" value="Unassembled WGS sequence"/>
</dbReference>
<sequence>MFFFSAFLVLFGAVFAGIAAFICGIVDYDEYTGDVTFGSTGSGFPSAGGPPKTVLFLVGGLFMTVGFLVVIAGVTAALRTVRLAAWLDGTVVHVRGAYRTRDVDLATAYVSEGAVKRRVGHTIVSTPTLEARDPATGHRLTVPLEGDDTGLLPPNELRALADAMTRGRGDSENDRDVHRLAESLRTRVGSVRSV</sequence>
<dbReference type="RefSeq" id="WP_378070742.1">
    <property type="nucleotide sequence ID" value="NZ_JBHSBL010000021.1"/>
</dbReference>
<keyword evidence="1" id="KW-0812">Transmembrane</keyword>
<proteinExistence type="predicted"/>
<dbReference type="EMBL" id="JBHSBL010000021">
    <property type="protein sequence ID" value="MFC4069858.1"/>
    <property type="molecule type" value="Genomic_DNA"/>
</dbReference>
<feature type="transmembrane region" description="Helical" evidence="1">
    <location>
        <begin position="54"/>
        <end position="78"/>
    </location>
</feature>
<evidence type="ECO:0008006" key="4">
    <source>
        <dbReference type="Google" id="ProtNLM"/>
    </source>
</evidence>
<evidence type="ECO:0000313" key="3">
    <source>
        <dbReference type="Proteomes" id="UP001595867"/>
    </source>
</evidence>